<protein>
    <submittedName>
        <fullName evidence="2">Uncharacterized protein</fullName>
    </submittedName>
</protein>
<evidence type="ECO:0000313" key="3">
    <source>
        <dbReference type="Proteomes" id="UP000078240"/>
    </source>
</evidence>
<evidence type="ECO:0000256" key="1">
    <source>
        <dbReference type="SAM" id="MobiDB-lite"/>
    </source>
</evidence>
<dbReference type="Proteomes" id="UP000078240">
    <property type="component" value="Unassembled WGS sequence"/>
</dbReference>
<name>A0A179GJ75_PURLI</name>
<sequence>MADEDNGGGIPQPQSNDGFMECISKRGNEHVHVTGIAPCAHEESTLSASPIGLYAPPASRLKSRVMRCVTMREGGHHGIKNIPSACRPGSGHASAFCQPWWPTTRRNI</sequence>
<reference evidence="2 3" key="1">
    <citation type="submission" date="2016-01" db="EMBL/GenBank/DDBJ databases">
        <title>Biosynthesis of antibiotic leucinostatins and their inhibition on Phytophthora in bio-control Purpureocillium lilacinum.</title>
        <authorList>
            <person name="Wang G."/>
            <person name="Liu Z."/>
            <person name="Lin R."/>
            <person name="Li E."/>
            <person name="Mao Z."/>
            <person name="Ling J."/>
            <person name="Yin W."/>
            <person name="Xie B."/>
        </authorList>
    </citation>
    <scope>NUCLEOTIDE SEQUENCE [LARGE SCALE GENOMIC DNA]</scope>
    <source>
        <strain evidence="2">PLBJ-1</strain>
    </source>
</reference>
<proteinExistence type="predicted"/>
<organism evidence="2 3">
    <name type="scientific">Purpureocillium lilacinum</name>
    <name type="common">Paecilomyces lilacinus</name>
    <dbReference type="NCBI Taxonomy" id="33203"/>
    <lineage>
        <taxon>Eukaryota</taxon>
        <taxon>Fungi</taxon>
        <taxon>Dikarya</taxon>
        <taxon>Ascomycota</taxon>
        <taxon>Pezizomycotina</taxon>
        <taxon>Sordariomycetes</taxon>
        <taxon>Hypocreomycetidae</taxon>
        <taxon>Hypocreales</taxon>
        <taxon>Ophiocordycipitaceae</taxon>
        <taxon>Purpureocillium</taxon>
    </lineage>
</organism>
<comment type="caution">
    <text evidence="2">The sequence shown here is derived from an EMBL/GenBank/DDBJ whole genome shotgun (WGS) entry which is preliminary data.</text>
</comment>
<feature type="region of interest" description="Disordered" evidence="1">
    <location>
        <begin position="1"/>
        <end position="20"/>
    </location>
</feature>
<accession>A0A179GJ75</accession>
<dbReference type="AlphaFoldDB" id="A0A179GJ75"/>
<gene>
    <name evidence="2" type="ORF">VFPBJ_07893</name>
</gene>
<evidence type="ECO:0000313" key="2">
    <source>
        <dbReference type="EMBL" id="OAQ77421.1"/>
    </source>
</evidence>
<dbReference type="EMBL" id="LSBH01000006">
    <property type="protein sequence ID" value="OAQ77421.1"/>
    <property type="molecule type" value="Genomic_DNA"/>
</dbReference>